<feature type="compositionally biased region" description="Polar residues" evidence="1">
    <location>
        <begin position="461"/>
        <end position="474"/>
    </location>
</feature>
<feature type="domain" description="Retroviral polymerase SH3-like" evidence="3">
    <location>
        <begin position="110"/>
        <end position="168"/>
    </location>
</feature>
<evidence type="ECO:0000259" key="2">
    <source>
        <dbReference type="Pfam" id="PF07727"/>
    </source>
</evidence>
<sequence length="474" mass="54076">MNENGNMKDPITELINLFQKLTDIGEEKLSKKWTVAMILSSLPRSYDTLITALETRPEADITLSLVKSKLINEYNRRKKADNSNNVNIDRCLWAYADNVTKRIFGSQRLVHVPSQKRRKLNNTAIQIIFAGYDQNSKAYRCYDPVQNKLVISREVSFIDYQEINNKRKNSDLRSSKERSTESENLNSSSEVEINLSGSSISRTNNQESDSDSNVGSGDKNVDESLSPEEESAVPVRTMSSRMTEGVPASRYIQGINLIGNEIVEPKNLSEALSSKTKIEWIQPMEDEINFDIDYDQVFAPVAKQATFRTLLAVVLKKGLLVYHFDAKTAFLNGKLKETMFMKQPPRFAEKGKEDFACLLLKILCGLKQAAKSWNEAIKEVLINATGERRRHQTPAHLKESFIYRPRRPLKSRHHKRLPKVALRDPNPPEMLIDRRLRKPTSLSIAQEERQRPRRKEIPTSGIRSTTQPGCHTSL</sequence>
<dbReference type="Pfam" id="PF25597">
    <property type="entry name" value="SH3_retrovirus"/>
    <property type="match status" value="1"/>
</dbReference>
<dbReference type="Proteomes" id="UP000801492">
    <property type="component" value="Unassembled WGS sequence"/>
</dbReference>
<dbReference type="AlphaFoldDB" id="A0A8K0C7J8"/>
<organism evidence="4 5">
    <name type="scientific">Ignelater luminosus</name>
    <name type="common">Cucubano</name>
    <name type="synonym">Pyrophorus luminosus</name>
    <dbReference type="NCBI Taxonomy" id="2038154"/>
    <lineage>
        <taxon>Eukaryota</taxon>
        <taxon>Metazoa</taxon>
        <taxon>Ecdysozoa</taxon>
        <taxon>Arthropoda</taxon>
        <taxon>Hexapoda</taxon>
        <taxon>Insecta</taxon>
        <taxon>Pterygota</taxon>
        <taxon>Neoptera</taxon>
        <taxon>Endopterygota</taxon>
        <taxon>Coleoptera</taxon>
        <taxon>Polyphaga</taxon>
        <taxon>Elateriformia</taxon>
        <taxon>Elateroidea</taxon>
        <taxon>Elateridae</taxon>
        <taxon>Agrypninae</taxon>
        <taxon>Pyrophorini</taxon>
        <taxon>Ignelater</taxon>
    </lineage>
</organism>
<feature type="compositionally biased region" description="Basic and acidic residues" evidence="1">
    <location>
        <begin position="168"/>
        <end position="181"/>
    </location>
</feature>
<feature type="region of interest" description="Disordered" evidence="1">
    <location>
        <begin position="168"/>
        <end position="240"/>
    </location>
</feature>
<dbReference type="EMBL" id="VTPC01090993">
    <property type="protein sequence ID" value="KAF2880266.1"/>
    <property type="molecule type" value="Genomic_DNA"/>
</dbReference>
<keyword evidence="5" id="KW-1185">Reference proteome</keyword>
<reference evidence="4" key="1">
    <citation type="submission" date="2019-08" db="EMBL/GenBank/DDBJ databases">
        <title>The genome of the North American firefly Photinus pyralis.</title>
        <authorList>
            <consortium name="Photinus pyralis genome working group"/>
            <person name="Fallon T.R."/>
            <person name="Sander Lower S.E."/>
            <person name="Weng J.-K."/>
        </authorList>
    </citation>
    <scope>NUCLEOTIDE SEQUENCE</scope>
    <source>
        <strain evidence="4">TRF0915ILg1</strain>
        <tissue evidence="4">Whole body</tissue>
    </source>
</reference>
<dbReference type="Pfam" id="PF07727">
    <property type="entry name" value="RVT_2"/>
    <property type="match status" value="1"/>
</dbReference>
<feature type="compositionally biased region" description="Polar residues" evidence="1">
    <location>
        <begin position="197"/>
        <end position="215"/>
    </location>
</feature>
<protein>
    <recommendedName>
        <fullName evidence="6">Reverse transcriptase Ty1/copia-type domain-containing protein</fullName>
    </recommendedName>
</protein>
<feature type="compositionally biased region" description="Low complexity" evidence="1">
    <location>
        <begin position="182"/>
        <end position="196"/>
    </location>
</feature>
<dbReference type="OrthoDB" id="8021785at2759"/>
<evidence type="ECO:0008006" key="6">
    <source>
        <dbReference type="Google" id="ProtNLM"/>
    </source>
</evidence>
<evidence type="ECO:0000313" key="4">
    <source>
        <dbReference type="EMBL" id="KAF2880266.1"/>
    </source>
</evidence>
<name>A0A8K0C7J8_IGNLU</name>
<evidence type="ECO:0000313" key="5">
    <source>
        <dbReference type="Proteomes" id="UP000801492"/>
    </source>
</evidence>
<evidence type="ECO:0000259" key="3">
    <source>
        <dbReference type="Pfam" id="PF25597"/>
    </source>
</evidence>
<evidence type="ECO:0000256" key="1">
    <source>
        <dbReference type="SAM" id="MobiDB-lite"/>
    </source>
</evidence>
<dbReference type="InterPro" id="IPR013103">
    <property type="entry name" value="RVT_2"/>
</dbReference>
<feature type="domain" description="Reverse transcriptase Ty1/copia-type" evidence="2">
    <location>
        <begin position="291"/>
        <end position="388"/>
    </location>
</feature>
<gene>
    <name evidence="4" type="ORF">ILUMI_25914</name>
</gene>
<feature type="region of interest" description="Disordered" evidence="1">
    <location>
        <begin position="420"/>
        <end position="474"/>
    </location>
</feature>
<dbReference type="InterPro" id="IPR057670">
    <property type="entry name" value="SH3_retrovirus"/>
</dbReference>
<comment type="caution">
    <text evidence="4">The sequence shown here is derived from an EMBL/GenBank/DDBJ whole genome shotgun (WGS) entry which is preliminary data.</text>
</comment>
<dbReference type="Pfam" id="PF14223">
    <property type="entry name" value="Retrotran_gag_2"/>
    <property type="match status" value="1"/>
</dbReference>
<proteinExistence type="predicted"/>
<accession>A0A8K0C7J8</accession>